<dbReference type="NCBIfam" id="TIGR02532">
    <property type="entry name" value="IV_pilin_GFxxxE"/>
    <property type="match status" value="1"/>
</dbReference>
<organism evidence="4 5">
    <name type="scientific">Planococcus salinus</name>
    <dbReference type="NCBI Taxonomy" id="1848460"/>
    <lineage>
        <taxon>Bacteria</taxon>
        <taxon>Bacillati</taxon>
        <taxon>Bacillota</taxon>
        <taxon>Bacilli</taxon>
        <taxon>Bacillales</taxon>
        <taxon>Caryophanaceae</taxon>
        <taxon>Planococcus</taxon>
    </lineage>
</organism>
<proteinExistence type="predicted"/>
<sequence length="150" mass="17149">MGERIRYCLRKEKGMTLVEVLASVVLISLILMTFLMMFAQSARTNIASENIIDSTYIAQTEMERLYSVSKKPLSSSRKKVISDLGYMESESNSDWLKFEKDSQNESEEIIVRLENKSGEKMTRVIIEVVDVSRGISLAKMENVLIWEVTP</sequence>
<dbReference type="EMBL" id="RIAX01000001">
    <property type="protein sequence ID" value="RNF40885.1"/>
    <property type="molecule type" value="Genomic_DNA"/>
</dbReference>
<name>A0A3M8PB27_9BACL</name>
<keyword evidence="5" id="KW-1185">Reference proteome</keyword>
<accession>A0A3M8PB27</accession>
<dbReference type="Proteomes" id="UP000275473">
    <property type="component" value="Unassembled WGS sequence"/>
</dbReference>
<dbReference type="OrthoDB" id="2456766at2"/>
<dbReference type="RefSeq" id="WP_123163635.1">
    <property type="nucleotide sequence ID" value="NZ_RIAX01000001.1"/>
</dbReference>
<dbReference type="Pfam" id="PF07963">
    <property type="entry name" value="N_methyl"/>
    <property type="match status" value="1"/>
</dbReference>
<evidence type="ECO:0000256" key="1">
    <source>
        <dbReference type="ARBA" id="ARBA00004241"/>
    </source>
</evidence>
<dbReference type="GO" id="GO:0030420">
    <property type="term" value="P:establishment of competence for transformation"/>
    <property type="evidence" value="ECO:0007669"/>
    <property type="project" value="UniProtKB-KW"/>
</dbReference>
<dbReference type="GO" id="GO:0009986">
    <property type="term" value="C:cell surface"/>
    <property type="evidence" value="ECO:0007669"/>
    <property type="project" value="UniProtKB-SubCell"/>
</dbReference>
<keyword evidence="3" id="KW-0812">Transmembrane</keyword>
<comment type="caution">
    <text evidence="4">The sequence shown here is derived from an EMBL/GenBank/DDBJ whole genome shotgun (WGS) entry which is preliminary data.</text>
</comment>
<comment type="subcellular location">
    <subcellularLocation>
        <location evidence="1">Cell surface</location>
    </subcellularLocation>
</comment>
<protein>
    <submittedName>
        <fullName evidence="4">Type II secretion system protein</fullName>
    </submittedName>
</protein>
<evidence type="ECO:0000313" key="4">
    <source>
        <dbReference type="EMBL" id="RNF40885.1"/>
    </source>
</evidence>
<keyword evidence="2" id="KW-0178">Competence</keyword>
<feature type="transmembrane region" description="Helical" evidence="3">
    <location>
        <begin position="20"/>
        <end position="39"/>
    </location>
</feature>
<dbReference type="InterPro" id="IPR012902">
    <property type="entry name" value="N_methyl_site"/>
</dbReference>
<dbReference type="AlphaFoldDB" id="A0A3M8PB27"/>
<reference evidence="4 5" key="1">
    <citation type="journal article" date="2018" name="Int. J. Syst. Evol. Microbiol.">
        <title>Planococcus salinus sp. nov., a moderately halophilic bacterium isolated from a saline-alkali soil.</title>
        <authorList>
            <person name="Gan L."/>
        </authorList>
    </citation>
    <scope>NUCLEOTIDE SEQUENCE [LARGE SCALE GENOMIC DNA]</scope>
    <source>
        <strain evidence="4 5">LCB217</strain>
    </source>
</reference>
<keyword evidence="3" id="KW-0472">Membrane</keyword>
<evidence type="ECO:0000313" key="5">
    <source>
        <dbReference type="Proteomes" id="UP000275473"/>
    </source>
</evidence>
<gene>
    <name evidence="4" type="ORF">EEX84_00580</name>
</gene>
<evidence type="ECO:0000256" key="3">
    <source>
        <dbReference type="SAM" id="Phobius"/>
    </source>
</evidence>
<dbReference type="PROSITE" id="PS00409">
    <property type="entry name" value="PROKAR_NTER_METHYL"/>
    <property type="match status" value="1"/>
</dbReference>
<keyword evidence="3" id="KW-1133">Transmembrane helix</keyword>
<evidence type="ECO:0000256" key="2">
    <source>
        <dbReference type="ARBA" id="ARBA00023287"/>
    </source>
</evidence>